<dbReference type="InterPro" id="IPR000683">
    <property type="entry name" value="Gfo/Idh/MocA-like_OxRdtase_N"/>
</dbReference>
<dbReference type="EMBL" id="EU043115">
    <property type="protein sequence ID" value="ABS87608.1"/>
    <property type="molecule type" value="Genomic_DNA"/>
</dbReference>
<dbReference type="Gene3D" id="3.40.50.720">
    <property type="entry name" value="NAD(P)-binding Rossmann-like Domain"/>
    <property type="match status" value="1"/>
</dbReference>
<name>A7UBP4_9RHOB</name>
<evidence type="ECO:0000259" key="1">
    <source>
        <dbReference type="SMART" id="SM00858"/>
    </source>
</evidence>
<evidence type="ECO:0000313" key="2">
    <source>
        <dbReference type="EMBL" id="ABS87608.1"/>
    </source>
</evidence>
<proteinExistence type="predicted"/>
<dbReference type="InterPro" id="IPR013974">
    <property type="entry name" value="SAF"/>
</dbReference>
<sequence>MNLYAKLLERQDAGRPVTVGLIGAGKFGTMFLAQARTTPGMHVVAVADLNVSRAAAQLKLSCWPQEQYAATSFADAARNGSTYLTDDADALVQAPEIEVVIEATGDPKTGVRLALGAIAAGKHIVMVNVEADVLVGPLLARKARQAGVVYSLAWGDQPAVVCEHVDWARASGFKVVAAGKGTRYLPHFHQSTPETIYDILEGFVDVSDRSTINPKMFNSFLDGTKSGIEMTAICNATGLHAQTNGLSFPPASRFEISNVCRPRSDGGSLEKAGVTECVSSVRRDGSPIPHELSHGTFVVFEAAEDNAYSRECLREYHALPDSTGRYATLYRPIHLNGMELGISAASAALRNEPTGVPICFNADVSATAKRALRAGEVLDGEGGFCVWGKQVPAEISLREGYLPLGLAQHVSLIRDVPEGACVTWDDVAIDAADPVVRLRREMEREFGPDTRAVQAAQ</sequence>
<protein>
    <submittedName>
        <fullName evidence="2">Putative oxidoreductase</fullName>
    </submittedName>
</protein>
<dbReference type="CDD" id="cd11616">
    <property type="entry name" value="SAF_DH_OX_like"/>
    <property type="match status" value="1"/>
</dbReference>
<keyword evidence="2" id="KW-0614">Plasmid</keyword>
<accession>A7UBP4</accession>
<dbReference type="EMBL" id="EU043115">
    <property type="protein sequence ID" value="ABS87616.1"/>
    <property type="molecule type" value="Genomic_DNA"/>
</dbReference>
<dbReference type="SUPFAM" id="SSF51735">
    <property type="entry name" value="NAD(P)-binding Rossmann-fold domains"/>
    <property type="match status" value="1"/>
</dbReference>
<dbReference type="InterPro" id="IPR048423">
    <property type="entry name" value="DRL_cat"/>
</dbReference>
<dbReference type="InterPro" id="IPR036291">
    <property type="entry name" value="NAD(P)-bd_dom_sf"/>
</dbReference>
<feature type="domain" description="SAF" evidence="1">
    <location>
        <begin position="363"/>
        <end position="428"/>
    </location>
</feature>
<organism evidence="2">
    <name type="scientific">Paracoccus methylutens</name>
    <dbReference type="NCBI Taxonomy" id="135742"/>
    <lineage>
        <taxon>Bacteria</taxon>
        <taxon>Pseudomonadati</taxon>
        <taxon>Pseudomonadota</taxon>
        <taxon>Alphaproteobacteria</taxon>
        <taxon>Rhodobacterales</taxon>
        <taxon>Paracoccaceae</taxon>
        <taxon>Paracoccus</taxon>
    </lineage>
</organism>
<geneLocation type="plasmid" evidence="2">
    <name>pMTH1</name>
</geneLocation>
<dbReference type="Pfam" id="PF21135">
    <property type="entry name" value="DRL_cat"/>
    <property type="match status" value="1"/>
</dbReference>
<dbReference type="EMBL" id="EU043115">
    <property type="protein sequence ID" value="ABS87625.1"/>
    <property type="molecule type" value="Genomic_DNA"/>
</dbReference>
<reference evidence="2" key="1">
    <citation type="journal article" date="2008" name="J. Bacteriol.">
        <title>Transposable modules generated by a single copy of insertion sequence ISPme1 and their influence on structure and evolution of natural plasmids of Paracoccus methylutens DM12.</title>
        <authorList>
            <person name="Bartosik D."/>
            <person name="Putyrski M."/>
            <person name="Dziewit L."/>
            <person name="Malewska E."/>
            <person name="Szymanik M."/>
            <person name="Jagiello E."/>
            <person name="Lukasik J."/>
            <person name="Baj J."/>
        </authorList>
    </citation>
    <scope>NUCLEOTIDE SEQUENCE</scope>
    <source>
        <strain evidence="2">DM12</strain>
        <plasmid evidence="2">pMTH1</plasmid>
    </source>
</reference>
<dbReference type="PANTHER" id="PTHR37850">
    <property type="entry name" value="STRU PROTEIN"/>
    <property type="match status" value="1"/>
</dbReference>
<dbReference type="GO" id="GO:0000166">
    <property type="term" value="F:nucleotide binding"/>
    <property type="evidence" value="ECO:0007669"/>
    <property type="project" value="InterPro"/>
</dbReference>
<dbReference type="RefSeq" id="WP_011997536.1">
    <property type="nucleotide sequence ID" value="NC_009753.1"/>
</dbReference>
<dbReference type="AlphaFoldDB" id="A7UBP4"/>
<dbReference type="SMART" id="SM00858">
    <property type="entry name" value="SAF"/>
    <property type="match status" value="1"/>
</dbReference>
<dbReference type="Pfam" id="PF01408">
    <property type="entry name" value="GFO_IDH_MocA"/>
    <property type="match status" value="1"/>
</dbReference>
<dbReference type="PANTHER" id="PTHR37850:SF3">
    <property type="entry name" value="BLR7815 PROTEIN"/>
    <property type="match status" value="1"/>
</dbReference>